<dbReference type="PANTHER" id="PTHR47481:SF30">
    <property type="entry name" value="CCHC-TYPE DOMAIN-CONTAINING PROTEIN"/>
    <property type="match status" value="1"/>
</dbReference>
<dbReference type="GO" id="GO:0008270">
    <property type="term" value="F:zinc ion binding"/>
    <property type="evidence" value="ECO:0007669"/>
    <property type="project" value="InterPro"/>
</dbReference>
<feature type="region of interest" description="Disordered" evidence="1">
    <location>
        <begin position="253"/>
        <end position="297"/>
    </location>
</feature>
<gene>
    <name evidence="4" type="ORF">KK1_034928</name>
</gene>
<feature type="chain" id="PRO_5007588017" description="Retrovirus-related Pol polyprotein from transposon TNT 1-94-like beta-barrel domain-containing protein" evidence="2">
    <location>
        <begin position="21"/>
        <end position="477"/>
    </location>
</feature>
<accession>A0A151RM61</accession>
<keyword evidence="2" id="KW-0732">Signal</keyword>
<evidence type="ECO:0000313" key="5">
    <source>
        <dbReference type="Proteomes" id="UP000075243"/>
    </source>
</evidence>
<feature type="domain" description="Retrovirus-related Pol polyprotein from transposon TNT 1-94-like beta-barrel" evidence="3">
    <location>
        <begin position="301"/>
        <end position="383"/>
    </location>
</feature>
<dbReference type="OrthoDB" id="1436681at2759"/>
<dbReference type="SUPFAM" id="SSF57756">
    <property type="entry name" value="Retrovirus zinc finger-like domains"/>
    <property type="match status" value="1"/>
</dbReference>
<dbReference type="AlphaFoldDB" id="A0A151RM61"/>
<evidence type="ECO:0000313" key="4">
    <source>
        <dbReference type="EMBL" id="KYP43598.1"/>
    </source>
</evidence>
<name>A0A151RM61_CAJCA</name>
<organism evidence="4 5">
    <name type="scientific">Cajanus cajan</name>
    <name type="common">Pigeon pea</name>
    <name type="synonym">Cajanus indicus</name>
    <dbReference type="NCBI Taxonomy" id="3821"/>
    <lineage>
        <taxon>Eukaryota</taxon>
        <taxon>Viridiplantae</taxon>
        <taxon>Streptophyta</taxon>
        <taxon>Embryophyta</taxon>
        <taxon>Tracheophyta</taxon>
        <taxon>Spermatophyta</taxon>
        <taxon>Magnoliopsida</taxon>
        <taxon>eudicotyledons</taxon>
        <taxon>Gunneridae</taxon>
        <taxon>Pentapetalae</taxon>
        <taxon>rosids</taxon>
        <taxon>fabids</taxon>
        <taxon>Fabales</taxon>
        <taxon>Fabaceae</taxon>
        <taxon>Papilionoideae</taxon>
        <taxon>50 kb inversion clade</taxon>
        <taxon>NPAAA clade</taxon>
        <taxon>indigoferoid/millettioid clade</taxon>
        <taxon>Phaseoleae</taxon>
        <taxon>Cajanus</taxon>
    </lineage>
</organism>
<dbReference type="OMA" id="SSHEIWT"/>
<dbReference type="Proteomes" id="UP000075243">
    <property type="component" value="Unassembled WGS sequence"/>
</dbReference>
<dbReference type="GO" id="GO:0003676">
    <property type="term" value="F:nucleic acid binding"/>
    <property type="evidence" value="ECO:0007669"/>
    <property type="project" value="InterPro"/>
</dbReference>
<protein>
    <recommendedName>
        <fullName evidence="3">Retrovirus-related Pol polyprotein from transposon TNT 1-94-like beta-barrel domain-containing protein</fullName>
    </recommendedName>
</protein>
<dbReference type="InterPro" id="IPR054722">
    <property type="entry name" value="PolX-like_BBD"/>
</dbReference>
<dbReference type="InterPro" id="IPR036875">
    <property type="entry name" value="Znf_CCHC_sf"/>
</dbReference>
<dbReference type="Pfam" id="PF14223">
    <property type="entry name" value="Retrotran_gag_2"/>
    <property type="match status" value="1"/>
</dbReference>
<feature type="signal peptide" evidence="2">
    <location>
        <begin position="1"/>
        <end position="20"/>
    </location>
</feature>
<evidence type="ECO:0000259" key="3">
    <source>
        <dbReference type="Pfam" id="PF22936"/>
    </source>
</evidence>
<feature type="region of interest" description="Disordered" evidence="1">
    <location>
        <begin position="166"/>
        <end position="188"/>
    </location>
</feature>
<dbReference type="Pfam" id="PF22936">
    <property type="entry name" value="Pol_BBD"/>
    <property type="match status" value="1"/>
</dbReference>
<proteinExistence type="predicted"/>
<evidence type="ECO:0000256" key="1">
    <source>
        <dbReference type="SAM" id="MobiDB-lite"/>
    </source>
</evidence>
<dbReference type="PANTHER" id="PTHR47481">
    <property type="match status" value="1"/>
</dbReference>
<evidence type="ECO:0000256" key="2">
    <source>
        <dbReference type="SAM" id="SignalP"/>
    </source>
</evidence>
<dbReference type="EMBL" id="KQ483660">
    <property type="protein sequence ID" value="KYP43598.1"/>
    <property type="molecule type" value="Genomic_DNA"/>
</dbReference>
<dbReference type="Gramene" id="C.cajan_32952.t">
    <property type="protein sequence ID" value="C.cajan_32952.t.cds1"/>
    <property type="gene ID" value="C.cajan_32952"/>
</dbReference>
<keyword evidence="5" id="KW-1185">Reference proteome</keyword>
<reference evidence="4" key="1">
    <citation type="journal article" date="2012" name="Nat. Biotechnol.">
        <title>Draft genome sequence of pigeonpea (Cajanus cajan), an orphan legume crop of resource-poor farmers.</title>
        <authorList>
            <person name="Varshney R.K."/>
            <person name="Chen W."/>
            <person name="Li Y."/>
            <person name="Bharti A.K."/>
            <person name="Saxena R.K."/>
            <person name="Schlueter J.A."/>
            <person name="Donoghue M.T."/>
            <person name="Azam S."/>
            <person name="Fan G."/>
            <person name="Whaley A.M."/>
            <person name="Farmer A.D."/>
            <person name="Sheridan J."/>
            <person name="Iwata A."/>
            <person name="Tuteja R."/>
            <person name="Penmetsa R.V."/>
            <person name="Wu W."/>
            <person name="Upadhyaya H.D."/>
            <person name="Yang S.P."/>
            <person name="Shah T."/>
            <person name="Saxena K.B."/>
            <person name="Michael T."/>
            <person name="McCombie W.R."/>
            <person name="Yang B."/>
            <person name="Zhang G."/>
            <person name="Yang H."/>
            <person name="Wang J."/>
            <person name="Spillane C."/>
            <person name="Cook D.R."/>
            <person name="May G.D."/>
            <person name="Xu X."/>
            <person name="Jackson S.A."/>
        </authorList>
    </citation>
    <scope>NUCLEOTIDE SEQUENCE [LARGE SCALE GENOMIC DNA]</scope>
</reference>
<sequence>MLMSWLQSSLSPAILWRVLGSVHSYQVWDKIHDYFHKQTRARARQLRTELRSTLLEEKTMEEFLLRIKALVDALASVGESVSQQEHVDVILEGLSQDYSSVISVIESKFDTPSIEEVEALLLAHEMRTQKYKKKLLSESAAVNLTQVPNSNPNFQENGNVDNQVSHSSQGADVNMNGGRNAYRGRGRSGRYSGIQCQVCCKIGHIATNCYHRFDQNYQPIFTYNFQGNFSQNHENSFSGNVGQQSYVNQPQQFFSHNGSNNRWTQNNRPTSSQWNPNTRSTSQQPSAMVTNTNNAPNPTSWFPDSGASFHVTGDQQNIHHISPFEGPDQIFIGNGQGFPIHSSGSSFFLSQHNPKVSLALHNLLHVPNITKNLTSVCKFAKDNFVFFEFHSTHCLVKSQATNEVLIHGRVGPDGLYCFPSLQLQATPSTSVTCLVSNVSNDVNTDVDTLNNSRTSSQALWHARLGHPNFHVQKIVLQ</sequence>